<evidence type="ECO:0000256" key="3">
    <source>
        <dbReference type="ARBA" id="ARBA00023125"/>
    </source>
</evidence>
<dbReference type="PROSITE" id="PS50931">
    <property type="entry name" value="HTH_LYSR"/>
    <property type="match status" value="1"/>
</dbReference>
<evidence type="ECO:0000256" key="4">
    <source>
        <dbReference type="ARBA" id="ARBA00023163"/>
    </source>
</evidence>
<name>C6CCZ4_MUSP7</name>
<dbReference type="InterPro" id="IPR000847">
    <property type="entry name" value="LysR_HTH_N"/>
</dbReference>
<reference evidence="7" key="1">
    <citation type="submission" date="2009-06" db="EMBL/GenBank/DDBJ databases">
        <title>Complete sequence of Dickeya dadantii Ech703.</title>
        <authorList>
            <consortium name="US DOE Joint Genome Institute"/>
            <person name="Lucas S."/>
            <person name="Copeland A."/>
            <person name="Lapidus A."/>
            <person name="Glavina del Rio T."/>
            <person name="Dalin E."/>
            <person name="Tice H."/>
            <person name="Bruce D."/>
            <person name="Goodwin L."/>
            <person name="Pitluck S."/>
            <person name="Chertkov O."/>
            <person name="Brettin T."/>
            <person name="Detter J.C."/>
            <person name="Han C."/>
            <person name="Larimer F."/>
            <person name="Land M."/>
            <person name="Hauser L."/>
            <person name="Kyrpides N."/>
            <person name="Mikhailova N."/>
            <person name="Balakrishnan V."/>
            <person name="Glasner J."/>
            <person name="Perna N.T."/>
        </authorList>
    </citation>
    <scope>NUCLEOTIDE SEQUENCE [LARGE SCALE GENOMIC DNA]</scope>
    <source>
        <strain evidence="7">Ech703</strain>
    </source>
</reference>
<evidence type="ECO:0000256" key="1">
    <source>
        <dbReference type="ARBA" id="ARBA00009437"/>
    </source>
</evidence>
<dbReference type="SUPFAM" id="SSF46785">
    <property type="entry name" value="Winged helix' DNA-binding domain"/>
    <property type="match status" value="1"/>
</dbReference>
<dbReference type="KEGG" id="dda:Dd703_1231"/>
<dbReference type="CDD" id="cd05466">
    <property type="entry name" value="PBP2_LTTR_substrate"/>
    <property type="match status" value="1"/>
</dbReference>
<accession>C6CCZ4</accession>
<protein>
    <submittedName>
        <fullName evidence="7">Transcriptional regulator, LysR family</fullName>
    </submittedName>
</protein>
<feature type="transmembrane region" description="Helical" evidence="5">
    <location>
        <begin position="215"/>
        <end position="236"/>
    </location>
</feature>
<dbReference type="InterPro" id="IPR036388">
    <property type="entry name" value="WH-like_DNA-bd_sf"/>
</dbReference>
<dbReference type="STRING" id="579405.Dd703_1231"/>
<proteinExistence type="inferred from homology"/>
<dbReference type="Gene3D" id="3.40.190.10">
    <property type="entry name" value="Periplasmic binding protein-like II"/>
    <property type="match status" value="2"/>
</dbReference>
<dbReference type="InterPro" id="IPR005119">
    <property type="entry name" value="LysR_subst-bd"/>
</dbReference>
<dbReference type="AlphaFoldDB" id="C6CCZ4"/>
<gene>
    <name evidence="7" type="ordered locus">Dd703_1231</name>
</gene>
<sequence length="298" mass="33780">MTFKQLEALYWVAQLGGFLPAAIKLHTTQSAISKRIQELESLLDVDLFDRHQRTSRLTEKGEEMMILAKRMLDMRTASLEQISSPHVIERTIRIGVTELTAMTWLPRLIALIQRNYPRVTVEPDVDMSLNLREKLFTDDIDLMIVPDAFAEARFASQPVGQVENVWMCKPGLLDHTQPIQLHELGKHKLLIDKSGSGLLYHRWFKSIGFKPTDKLISNSIVALMALTISGLGVGYFPRHCLQQLVTMGKLVELDIFPALPLTTYVAMYKADVRSELVSSIIMLAQDCCNFNTILRSEP</sequence>
<dbReference type="PRINTS" id="PR00039">
    <property type="entry name" value="HTHLYSR"/>
</dbReference>
<dbReference type="Gene3D" id="1.10.10.10">
    <property type="entry name" value="Winged helix-like DNA-binding domain superfamily/Winged helix DNA-binding domain"/>
    <property type="match status" value="1"/>
</dbReference>
<dbReference type="GO" id="GO:0000976">
    <property type="term" value="F:transcription cis-regulatory region binding"/>
    <property type="evidence" value="ECO:0007669"/>
    <property type="project" value="TreeGrafter"/>
</dbReference>
<dbReference type="HOGENOM" id="CLU_039613_6_1_6"/>
<dbReference type="PANTHER" id="PTHR30126">
    <property type="entry name" value="HTH-TYPE TRANSCRIPTIONAL REGULATOR"/>
    <property type="match status" value="1"/>
</dbReference>
<keyword evidence="2" id="KW-0805">Transcription regulation</keyword>
<dbReference type="PANTHER" id="PTHR30126:SF77">
    <property type="entry name" value="TRANSCRIPTIONAL REGULATORY PROTEIN"/>
    <property type="match status" value="1"/>
</dbReference>
<feature type="domain" description="HTH lysR-type" evidence="6">
    <location>
        <begin position="1"/>
        <end position="58"/>
    </location>
</feature>
<keyword evidence="3" id="KW-0238">DNA-binding</keyword>
<evidence type="ECO:0000259" key="6">
    <source>
        <dbReference type="PROSITE" id="PS50931"/>
    </source>
</evidence>
<dbReference type="GO" id="GO:0003700">
    <property type="term" value="F:DNA-binding transcription factor activity"/>
    <property type="evidence" value="ECO:0007669"/>
    <property type="project" value="InterPro"/>
</dbReference>
<evidence type="ECO:0000256" key="2">
    <source>
        <dbReference type="ARBA" id="ARBA00023015"/>
    </source>
</evidence>
<dbReference type="RefSeq" id="WP_012764852.1">
    <property type="nucleotide sequence ID" value="NC_012880.1"/>
</dbReference>
<dbReference type="eggNOG" id="COG0583">
    <property type="taxonomic scope" value="Bacteria"/>
</dbReference>
<organism evidence="7 8">
    <name type="scientific">Musicola paradisiaca (strain Ech703)</name>
    <name type="common">Dickeya paradisiaca</name>
    <name type="synonym">Dickeya dadantii</name>
    <dbReference type="NCBI Taxonomy" id="579405"/>
    <lineage>
        <taxon>Bacteria</taxon>
        <taxon>Pseudomonadati</taxon>
        <taxon>Pseudomonadota</taxon>
        <taxon>Gammaproteobacteria</taxon>
        <taxon>Enterobacterales</taxon>
        <taxon>Pectobacteriaceae</taxon>
        <taxon>Musicola</taxon>
    </lineage>
</organism>
<evidence type="ECO:0000256" key="5">
    <source>
        <dbReference type="SAM" id="Phobius"/>
    </source>
</evidence>
<keyword evidence="5" id="KW-0472">Membrane</keyword>
<evidence type="ECO:0000313" key="8">
    <source>
        <dbReference type="Proteomes" id="UP000002734"/>
    </source>
</evidence>
<keyword evidence="8" id="KW-1185">Reference proteome</keyword>
<evidence type="ECO:0000313" key="7">
    <source>
        <dbReference type="EMBL" id="ACS85035.1"/>
    </source>
</evidence>
<dbReference type="Pfam" id="PF03466">
    <property type="entry name" value="LysR_substrate"/>
    <property type="match status" value="1"/>
</dbReference>
<dbReference type="SUPFAM" id="SSF53850">
    <property type="entry name" value="Periplasmic binding protein-like II"/>
    <property type="match status" value="1"/>
</dbReference>
<dbReference type="Pfam" id="PF00126">
    <property type="entry name" value="HTH_1"/>
    <property type="match status" value="1"/>
</dbReference>
<comment type="similarity">
    <text evidence="1">Belongs to the LysR transcriptional regulatory family.</text>
</comment>
<dbReference type="Proteomes" id="UP000002734">
    <property type="component" value="Chromosome"/>
</dbReference>
<dbReference type="EMBL" id="CP001654">
    <property type="protein sequence ID" value="ACS85035.1"/>
    <property type="molecule type" value="Genomic_DNA"/>
</dbReference>
<keyword evidence="5" id="KW-1133">Transmembrane helix</keyword>
<dbReference type="InterPro" id="IPR036390">
    <property type="entry name" value="WH_DNA-bd_sf"/>
</dbReference>
<keyword evidence="4" id="KW-0804">Transcription</keyword>
<keyword evidence="5" id="KW-0812">Transmembrane</keyword>